<dbReference type="PRINTS" id="PR00385">
    <property type="entry name" value="P450"/>
</dbReference>
<dbReference type="PROSITE" id="PS00086">
    <property type="entry name" value="CYTOCHROME_P450"/>
    <property type="match status" value="1"/>
</dbReference>
<keyword evidence="3 11" id="KW-0349">Heme</keyword>
<evidence type="ECO:0000256" key="3">
    <source>
        <dbReference type="ARBA" id="ARBA00022617"/>
    </source>
</evidence>
<dbReference type="Gene3D" id="1.10.630.10">
    <property type="entry name" value="Cytochrome P450"/>
    <property type="match status" value="1"/>
</dbReference>
<dbReference type="GO" id="GO:0004497">
    <property type="term" value="F:monooxygenase activity"/>
    <property type="evidence" value="ECO:0007669"/>
    <property type="project" value="UniProtKB-KW"/>
</dbReference>
<dbReference type="SUPFAM" id="SSF48264">
    <property type="entry name" value="Cytochrome P450"/>
    <property type="match status" value="1"/>
</dbReference>
<keyword evidence="8 11" id="KW-0408">Iron</keyword>
<keyword evidence="9 12" id="KW-0503">Monooxygenase</keyword>
<evidence type="ECO:0008006" key="15">
    <source>
        <dbReference type="Google" id="ProtNLM"/>
    </source>
</evidence>
<keyword evidence="7 12" id="KW-0560">Oxidoreductase</keyword>
<dbReference type="Pfam" id="PF00067">
    <property type="entry name" value="p450"/>
    <property type="match status" value="1"/>
</dbReference>
<evidence type="ECO:0000256" key="7">
    <source>
        <dbReference type="ARBA" id="ARBA00023002"/>
    </source>
</evidence>
<evidence type="ECO:0000313" key="14">
    <source>
        <dbReference type="Proteomes" id="UP001314170"/>
    </source>
</evidence>
<reference evidence="13 14" key="1">
    <citation type="submission" date="2024-01" db="EMBL/GenBank/DDBJ databases">
        <authorList>
            <person name="Waweru B."/>
        </authorList>
    </citation>
    <scope>NUCLEOTIDE SEQUENCE [LARGE SCALE GENOMIC DNA]</scope>
</reference>
<evidence type="ECO:0000256" key="5">
    <source>
        <dbReference type="ARBA" id="ARBA00022723"/>
    </source>
</evidence>
<sequence>MMRTQGIKGPSYKFIHGNTKEIINMRKSVKSTLTELSHHELLPRVQPHIHAWIKLYGMNFLYWHGPQAQLIVTEPDMIKEIFSNKDGAFPKKELPVYMKKLLGDGIVATKGEKWLKLRKLSNHAFHAECLKVSMIPAMIASVEVILERWRQHDGKEIEVYQEFKILTSEIISRTAFGSSYLEGQHIFDMLARMGDIIIRNSYKITIPGIGNIVKLSDDIESEKLEQEIRNSFINMIMKREKAAMEGKWGGFGSDFLGSLLLAHHDTDKAKIISVEDMIDECKTFYVAGQETTRSSLTWTVLLLAIHTDWQDKARREVLELFGLQNPSPEGIAKLKTVSMIINESLRLYCPAVQIPRIVHKEVRLGKLILPANTEIIVPLLVVHQNPEIWGEDAHLFKPERFADGIAKATNSNTAAFLPFGLGPRSCVGLNFSVTETKIALAMILQHYRFTLSPTYVHSPVHLITMSPRHGVQIMLEAL</sequence>
<keyword evidence="10" id="KW-0472">Membrane</keyword>
<dbReference type="PANTHER" id="PTHR24282:SF270">
    <property type="entry name" value="CYTOCHROME P450 CYP749A22-LIKE"/>
    <property type="match status" value="1"/>
</dbReference>
<keyword evidence="6" id="KW-1133">Transmembrane helix</keyword>
<evidence type="ECO:0000256" key="9">
    <source>
        <dbReference type="ARBA" id="ARBA00023033"/>
    </source>
</evidence>
<protein>
    <recommendedName>
        <fullName evidence="15">Cytochrome P450</fullName>
    </recommendedName>
</protein>
<evidence type="ECO:0000256" key="8">
    <source>
        <dbReference type="ARBA" id="ARBA00023004"/>
    </source>
</evidence>
<proteinExistence type="inferred from homology"/>
<comment type="cofactor">
    <cofactor evidence="11">
        <name>heme</name>
        <dbReference type="ChEBI" id="CHEBI:30413"/>
    </cofactor>
</comment>
<keyword evidence="14" id="KW-1185">Reference proteome</keyword>
<evidence type="ECO:0000313" key="13">
    <source>
        <dbReference type="EMBL" id="CAK7326408.1"/>
    </source>
</evidence>
<comment type="caution">
    <text evidence="13">The sequence shown here is derived from an EMBL/GenBank/DDBJ whole genome shotgun (WGS) entry which is preliminary data.</text>
</comment>
<dbReference type="InterPro" id="IPR050665">
    <property type="entry name" value="Cytochrome_P450_Monooxygen"/>
</dbReference>
<keyword evidence="4" id="KW-0812">Transmembrane</keyword>
<comment type="similarity">
    <text evidence="2 12">Belongs to the cytochrome P450 family.</text>
</comment>
<gene>
    <name evidence="13" type="ORF">DCAF_LOCUS4108</name>
</gene>
<evidence type="ECO:0000256" key="10">
    <source>
        <dbReference type="ARBA" id="ARBA00023136"/>
    </source>
</evidence>
<feature type="binding site" description="axial binding residue" evidence="11">
    <location>
        <position position="426"/>
    </location>
    <ligand>
        <name>heme</name>
        <dbReference type="ChEBI" id="CHEBI:30413"/>
    </ligand>
    <ligandPart>
        <name>Fe</name>
        <dbReference type="ChEBI" id="CHEBI:18248"/>
    </ligandPart>
</feature>
<dbReference type="PRINTS" id="PR00463">
    <property type="entry name" value="EP450I"/>
</dbReference>
<dbReference type="Proteomes" id="UP001314170">
    <property type="component" value="Unassembled WGS sequence"/>
</dbReference>
<dbReference type="GO" id="GO:0016020">
    <property type="term" value="C:membrane"/>
    <property type="evidence" value="ECO:0007669"/>
    <property type="project" value="UniProtKB-SubCell"/>
</dbReference>
<organism evidence="13 14">
    <name type="scientific">Dovyalis caffra</name>
    <dbReference type="NCBI Taxonomy" id="77055"/>
    <lineage>
        <taxon>Eukaryota</taxon>
        <taxon>Viridiplantae</taxon>
        <taxon>Streptophyta</taxon>
        <taxon>Embryophyta</taxon>
        <taxon>Tracheophyta</taxon>
        <taxon>Spermatophyta</taxon>
        <taxon>Magnoliopsida</taxon>
        <taxon>eudicotyledons</taxon>
        <taxon>Gunneridae</taxon>
        <taxon>Pentapetalae</taxon>
        <taxon>rosids</taxon>
        <taxon>fabids</taxon>
        <taxon>Malpighiales</taxon>
        <taxon>Salicaceae</taxon>
        <taxon>Flacourtieae</taxon>
        <taxon>Dovyalis</taxon>
    </lineage>
</organism>
<keyword evidence="5 11" id="KW-0479">Metal-binding</keyword>
<dbReference type="GO" id="GO:0005506">
    <property type="term" value="F:iron ion binding"/>
    <property type="evidence" value="ECO:0007669"/>
    <property type="project" value="InterPro"/>
</dbReference>
<dbReference type="EMBL" id="CAWUPB010000851">
    <property type="protein sequence ID" value="CAK7326408.1"/>
    <property type="molecule type" value="Genomic_DNA"/>
</dbReference>
<evidence type="ECO:0000256" key="1">
    <source>
        <dbReference type="ARBA" id="ARBA00004167"/>
    </source>
</evidence>
<dbReference type="InterPro" id="IPR036396">
    <property type="entry name" value="Cyt_P450_sf"/>
</dbReference>
<dbReference type="GO" id="GO:0020037">
    <property type="term" value="F:heme binding"/>
    <property type="evidence" value="ECO:0007669"/>
    <property type="project" value="InterPro"/>
</dbReference>
<dbReference type="PANTHER" id="PTHR24282">
    <property type="entry name" value="CYTOCHROME P450 FAMILY MEMBER"/>
    <property type="match status" value="1"/>
</dbReference>
<evidence type="ECO:0000256" key="11">
    <source>
        <dbReference type="PIRSR" id="PIRSR602401-1"/>
    </source>
</evidence>
<evidence type="ECO:0000256" key="12">
    <source>
        <dbReference type="RuleBase" id="RU000461"/>
    </source>
</evidence>
<dbReference type="InterPro" id="IPR002401">
    <property type="entry name" value="Cyt_P450_E_grp-I"/>
</dbReference>
<dbReference type="AlphaFoldDB" id="A0AAV1QZ57"/>
<comment type="subcellular location">
    <subcellularLocation>
        <location evidence="1">Membrane</location>
        <topology evidence="1">Single-pass membrane protein</topology>
    </subcellularLocation>
</comment>
<dbReference type="GO" id="GO:0016705">
    <property type="term" value="F:oxidoreductase activity, acting on paired donors, with incorporation or reduction of molecular oxygen"/>
    <property type="evidence" value="ECO:0007669"/>
    <property type="project" value="InterPro"/>
</dbReference>
<evidence type="ECO:0000256" key="6">
    <source>
        <dbReference type="ARBA" id="ARBA00022989"/>
    </source>
</evidence>
<name>A0AAV1QZ57_9ROSI</name>
<dbReference type="InterPro" id="IPR001128">
    <property type="entry name" value="Cyt_P450"/>
</dbReference>
<evidence type="ECO:0000256" key="2">
    <source>
        <dbReference type="ARBA" id="ARBA00010617"/>
    </source>
</evidence>
<evidence type="ECO:0000256" key="4">
    <source>
        <dbReference type="ARBA" id="ARBA00022692"/>
    </source>
</evidence>
<accession>A0AAV1QZ57</accession>
<dbReference type="InterPro" id="IPR017972">
    <property type="entry name" value="Cyt_P450_CS"/>
</dbReference>